<protein>
    <submittedName>
        <fullName evidence="1">UPF0481 protein</fullName>
    </submittedName>
</protein>
<reference evidence="1" key="1">
    <citation type="submission" date="2022-05" db="EMBL/GenBank/DDBJ databases">
        <title>The Musa troglodytarum L. genome provides insights into the mechanism of non-climacteric behaviour and enrichment of carotenoids.</title>
        <authorList>
            <person name="Wang J."/>
        </authorList>
    </citation>
    <scope>NUCLEOTIDE SEQUENCE</scope>
    <source>
        <tissue evidence="1">Leaf</tissue>
    </source>
</reference>
<organism evidence="1 2">
    <name type="scientific">Musa troglodytarum</name>
    <name type="common">fe'i banana</name>
    <dbReference type="NCBI Taxonomy" id="320322"/>
    <lineage>
        <taxon>Eukaryota</taxon>
        <taxon>Viridiplantae</taxon>
        <taxon>Streptophyta</taxon>
        <taxon>Embryophyta</taxon>
        <taxon>Tracheophyta</taxon>
        <taxon>Spermatophyta</taxon>
        <taxon>Magnoliopsida</taxon>
        <taxon>Liliopsida</taxon>
        <taxon>Zingiberales</taxon>
        <taxon>Musaceae</taxon>
        <taxon>Musa</taxon>
    </lineage>
</organism>
<dbReference type="InterPro" id="IPR004158">
    <property type="entry name" value="DUF247_pln"/>
</dbReference>
<sequence length="259" mass="29848">MAYQTAEKHIRDNDPDAHEPVIVSLGPSHHHKLHLQAMIRPKWNCLRKFLGRNHGMTLEDYLKMIKENELDPRMAYSEEVGMSSDESVQMMLHDCSFVVATICFSKEKVGGLETVQNPIRNEQTHGFLSRTFMDSKMKLKSDIENFDHFLRMIHSCISPRVNRDGGEPSTSLRHILNRMRTPFSNHSAEDKKGTEHQPTPQLEWIPNATQLLEAGVQFKRNEQATSFLDVTFRNGEMEIPLLEADDDTNTLFRNLIAFE</sequence>
<evidence type="ECO:0000313" key="1">
    <source>
        <dbReference type="EMBL" id="URD94884.1"/>
    </source>
</evidence>
<dbReference type="PANTHER" id="PTHR31170:SF25">
    <property type="entry name" value="BNAA09G04570D PROTEIN"/>
    <property type="match status" value="1"/>
</dbReference>
<accession>A0A9E7FFA7</accession>
<dbReference type="Pfam" id="PF03140">
    <property type="entry name" value="DUF247"/>
    <property type="match status" value="2"/>
</dbReference>
<dbReference type="OrthoDB" id="1936937at2759"/>
<proteinExistence type="predicted"/>
<dbReference type="EMBL" id="CP097506">
    <property type="protein sequence ID" value="URD94884.1"/>
    <property type="molecule type" value="Genomic_DNA"/>
</dbReference>
<keyword evidence="2" id="KW-1185">Reference proteome</keyword>
<evidence type="ECO:0000313" key="2">
    <source>
        <dbReference type="Proteomes" id="UP001055439"/>
    </source>
</evidence>
<gene>
    <name evidence="1" type="ORF">MUK42_36163</name>
</gene>
<dbReference type="AlphaFoldDB" id="A0A9E7FFA7"/>
<dbReference type="PANTHER" id="PTHR31170">
    <property type="entry name" value="BNAC04G53230D PROTEIN"/>
    <property type="match status" value="1"/>
</dbReference>
<name>A0A9E7FFA7_9LILI</name>
<dbReference type="Proteomes" id="UP001055439">
    <property type="component" value="Chromosome 4"/>
</dbReference>